<comment type="caution">
    <text evidence="3">The sequence shown here is derived from an EMBL/GenBank/DDBJ whole genome shotgun (WGS) entry which is preliminary data.</text>
</comment>
<sequence length="424" mass="48073">MTIFLTVLKLLIKDQLKNLIDVQEGKMVSVVPFFNYTPYNKDLSKDQKEAIGALQDKIIRFDGTGNDKADLQLVLKMIDESRKQIQKLREAHKESRDGGETVTGYNNLRNHCIAFYDKLKDINNLKSEKKPLIAKDIEISDEAQPIEEMEKSTDFQFMDRPFKYTPENIVYYHAAIYYGDEIFNPQNIGSKDLRVQKELALLERIIQLSEWIKPTYNLAEQRTRVLKVLKDLGGDNLRITQGPTGKGVSPSISLLGGLANVSVEKLFSPGEGRFGQEFNQAVRAVNNMTSEQFGKLNTDSEKELLVKQEGKSQPKATPKSQDKVEPKTKAFSLFAKSPPKPKPLTKAVEDEEEIAVEEEEVLTKRPKAKVPPKPHLKAQEPEEEKDAEEVLAKQDVGEGNKSDAENEEEQQIENEEERGLEHSM</sequence>
<feature type="compositionally biased region" description="Basic residues" evidence="2">
    <location>
        <begin position="364"/>
        <end position="376"/>
    </location>
</feature>
<evidence type="ECO:0000256" key="2">
    <source>
        <dbReference type="SAM" id="MobiDB-lite"/>
    </source>
</evidence>
<organism evidence="3 4">
    <name type="scientific">Legionella waltersii</name>
    <dbReference type="NCBI Taxonomy" id="66969"/>
    <lineage>
        <taxon>Bacteria</taxon>
        <taxon>Pseudomonadati</taxon>
        <taxon>Pseudomonadota</taxon>
        <taxon>Gammaproteobacteria</taxon>
        <taxon>Legionellales</taxon>
        <taxon>Legionellaceae</taxon>
        <taxon>Legionella</taxon>
    </lineage>
</organism>
<feature type="coiled-coil region" evidence="1">
    <location>
        <begin position="71"/>
        <end position="98"/>
    </location>
</feature>
<feature type="compositionally biased region" description="Acidic residues" evidence="2">
    <location>
        <begin position="349"/>
        <end position="360"/>
    </location>
</feature>
<feature type="region of interest" description="Disordered" evidence="2">
    <location>
        <begin position="306"/>
        <end position="424"/>
    </location>
</feature>
<feature type="compositionally biased region" description="Acidic residues" evidence="2">
    <location>
        <begin position="405"/>
        <end position="416"/>
    </location>
</feature>
<dbReference type="RefSeq" id="WP_058480742.1">
    <property type="nucleotide sequence ID" value="NZ_CAAAIQ010000011.1"/>
</dbReference>
<dbReference type="OrthoDB" id="5651291at2"/>
<evidence type="ECO:0000313" key="4">
    <source>
        <dbReference type="Proteomes" id="UP000054729"/>
    </source>
</evidence>
<evidence type="ECO:0008006" key="5">
    <source>
        <dbReference type="Google" id="ProtNLM"/>
    </source>
</evidence>
<gene>
    <name evidence="3" type="ORF">Lwal_2101</name>
</gene>
<accession>A0A0W1A4W6</accession>
<name>A0A0W1A4W6_9GAMM</name>
<keyword evidence="4" id="KW-1185">Reference proteome</keyword>
<dbReference type="PATRIC" id="fig|66969.6.peg.2288"/>
<dbReference type="Proteomes" id="UP000054729">
    <property type="component" value="Unassembled WGS sequence"/>
</dbReference>
<feature type="compositionally biased region" description="Basic and acidic residues" evidence="2">
    <location>
        <begin position="388"/>
        <end position="404"/>
    </location>
</feature>
<dbReference type="AlphaFoldDB" id="A0A0W1A4W6"/>
<evidence type="ECO:0000313" key="3">
    <source>
        <dbReference type="EMBL" id="KTD76379.1"/>
    </source>
</evidence>
<proteinExistence type="predicted"/>
<reference evidence="3 4" key="1">
    <citation type="submission" date="2015-11" db="EMBL/GenBank/DDBJ databases">
        <title>Genomic analysis of 38 Legionella species identifies large and diverse effector repertoires.</title>
        <authorList>
            <person name="Burstein D."/>
            <person name="Amaro F."/>
            <person name="Zusman T."/>
            <person name="Lifshitz Z."/>
            <person name="Cohen O."/>
            <person name="Gilbert J.A."/>
            <person name="Pupko T."/>
            <person name="Shuman H.A."/>
            <person name="Segal G."/>
        </authorList>
    </citation>
    <scope>NUCLEOTIDE SEQUENCE [LARGE SCALE GENOMIC DNA]</scope>
    <source>
        <strain evidence="3 4">ATCC 51914</strain>
    </source>
</reference>
<keyword evidence="1" id="KW-0175">Coiled coil</keyword>
<protein>
    <recommendedName>
        <fullName evidence="5">Coiled coil protein</fullName>
    </recommendedName>
</protein>
<dbReference type="EMBL" id="LNZB01000051">
    <property type="protein sequence ID" value="KTD76379.1"/>
    <property type="molecule type" value="Genomic_DNA"/>
</dbReference>
<evidence type="ECO:0000256" key="1">
    <source>
        <dbReference type="SAM" id="Coils"/>
    </source>
</evidence>